<reference evidence="2" key="1">
    <citation type="submission" date="2017-02" db="UniProtKB">
        <authorList>
            <consortium name="WormBaseParasite"/>
        </authorList>
    </citation>
    <scope>IDENTIFICATION</scope>
</reference>
<keyword evidence="1" id="KW-1185">Reference proteome</keyword>
<evidence type="ECO:0000313" key="1">
    <source>
        <dbReference type="Proteomes" id="UP000036681"/>
    </source>
</evidence>
<organism evidence="1 2">
    <name type="scientific">Ascaris lumbricoides</name>
    <name type="common">Giant roundworm</name>
    <dbReference type="NCBI Taxonomy" id="6252"/>
    <lineage>
        <taxon>Eukaryota</taxon>
        <taxon>Metazoa</taxon>
        <taxon>Ecdysozoa</taxon>
        <taxon>Nematoda</taxon>
        <taxon>Chromadorea</taxon>
        <taxon>Rhabditida</taxon>
        <taxon>Spirurina</taxon>
        <taxon>Ascaridomorpha</taxon>
        <taxon>Ascaridoidea</taxon>
        <taxon>Ascarididae</taxon>
        <taxon>Ascaris</taxon>
    </lineage>
</organism>
<dbReference type="WBParaSite" id="ALUE_0002128901-mRNA-1">
    <property type="protein sequence ID" value="ALUE_0002128901-mRNA-1"/>
    <property type="gene ID" value="ALUE_0002128901"/>
</dbReference>
<dbReference type="AlphaFoldDB" id="A0A0M3IRB1"/>
<sequence length="130" mass="14427">MLQVEVYESADAVIRLSRNDRQVCIKTNMLIRSKRVLGGAGCSISGVGHYVQVEKKRKVSERKEAGVSTDHQDQSDCCNGSAYQVLELEPCSSRTKTSSGQLPIDNVSPSTVRIVVPGKVYRIRYFTQPH</sequence>
<proteinExistence type="predicted"/>
<name>A0A0M3IRB1_ASCLU</name>
<accession>A0A0M3IRB1</accession>
<evidence type="ECO:0000313" key="2">
    <source>
        <dbReference type="WBParaSite" id="ALUE_0002128901-mRNA-1"/>
    </source>
</evidence>
<protein>
    <submittedName>
        <fullName evidence="2">Ephrin RBD domain-containing protein</fullName>
    </submittedName>
</protein>
<dbReference type="Proteomes" id="UP000036681">
    <property type="component" value="Unplaced"/>
</dbReference>